<feature type="transmembrane region" description="Helical" evidence="8">
    <location>
        <begin position="21"/>
        <end position="41"/>
    </location>
</feature>
<dbReference type="AlphaFoldDB" id="A0A834E105"/>
<keyword evidence="7" id="KW-0175">Coiled coil</keyword>
<keyword evidence="2" id="KW-0813">Transport</keyword>
<evidence type="ECO:0000256" key="2">
    <source>
        <dbReference type="ARBA" id="ARBA00022448"/>
    </source>
</evidence>
<dbReference type="InterPro" id="IPR031844">
    <property type="entry name" value="VGPC1_C"/>
</dbReference>
<keyword evidence="6" id="KW-0407">Ion channel</keyword>
<evidence type="ECO:0000256" key="5">
    <source>
        <dbReference type="ARBA" id="ARBA00023065"/>
    </source>
</evidence>
<keyword evidence="4" id="KW-0851">Voltage-gated channel</keyword>
<dbReference type="FunFam" id="1.20.5.170:FF:000073">
    <property type="entry name" value="Voltage-gated hydrogen channel 1"/>
    <property type="match status" value="1"/>
</dbReference>
<reference evidence="10 11" key="1">
    <citation type="journal article" date="2020" name="Nature">
        <title>Six reference-quality genomes reveal evolution of bat adaptations.</title>
        <authorList>
            <person name="Jebb D."/>
            <person name="Huang Z."/>
            <person name="Pippel M."/>
            <person name="Hughes G.M."/>
            <person name="Lavrichenko K."/>
            <person name="Devanna P."/>
            <person name="Winkler S."/>
            <person name="Jermiin L.S."/>
            <person name="Skirmuntt E.C."/>
            <person name="Katzourakis A."/>
            <person name="Burkitt-Gray L."/>
            <person name="Ray D.A."/>
            <person name="Sullivan K.A.M."/>
            <person name="Roscito J.G."/>
            <person name="Kirilenko B.M."/>
            <person name="Davalos L.M."/>
            <person name="Corthals A.P."/>
            <person name="Power M.L."/>
            <person name="Jones G."/>
            <person name="Ransome R.D."/>
            <person name="Dechmann D.K.N."/>
            <person name="Locatelli A.G."/>
            <person name="Puechmaille S.J."/>
            <person name="Fedrigo O."/>
            <person name="Jarvis E.D."/>
            <person name="Hiller M."/>
            <person name="Vernes S.C."/>
            <person name="Myers E.W."/>
            <person name="Teeling E.C."/>
        </authorList>
    </citation>
    <scope>NUCLEOTIDE SEQUENCE [LARGE SCALE GENOMIC DNA]</scope>
    <source>
        <strain evidence="10">Bat1K_MPI-CBG_1</strain>
    </source>
</reference>
<evidence type="ECO:0000256" key="7">
    <source>
        <dbReference type="SAM" id="Coils"/>
    </source>
</evidence>
<evidence type="ECO:0000256" key="1">
    <source>
        <dbReference type="ARBA" id="ARBA00004651"/>
    </source>
</evidence>
<dbReference type="PANTHER" id="PTHR46480:SF1">
    <property type="entry name" value="VOLTAGE-GATED HYDROGEN CHANNEL 1"/>
    <property type="match status" value="1"/>
</dbReference>
<keyword evidence="5" id="KW-0406">Ion transport</keyword>
<evidence type="ECO:0000259" key="9">
    <source>
        <dbReference type="Pfam" id="PF16799"/>
    </source>
</evidence>
<keyword evidence="8" id="KW-0812">Transmembrane</keyword>
<keyword evidence="8" id="KW-1133">Transmembrane helix</keyword>
<comment type="subcellular location">
    <subcellularLocation>
        <location evidence="1">Cell membrane</location>
        <topology evidence="1">Multi-pass membrane protein</topology>
    </subcellularLocation>
</comment>
<evidence type="ECO:0000256" key="4">
    <source>
        <dbReference type="ARBA" id="ARBA00022882"/>
    </source>
</evidence>
<gene>
    <name evidence="10" type="ORF">HJG60_011702</name>
</gene>
<name>A0A834E105_9CHIR</name>
<dbReference type="Gene3D" id="1.20.5.170">
    <property type="match status" value="1"/>
</dbReference>
<sequence>MMEIAFKIFVFCLEFFHHKFGILDSINVVVSFVLDIILLFQEHEFEALGLLILLWLLCLAKIIDGTIILVKTRSEQQLMRLKQINTQLAAKIQHLELSCSEKEQEIERLNKLLATARTAWQGKLEVYLLHSTEWSARACTCERG</sequence>
<dbReference type="PANTHER" id="PTHR46480">
    <property type="entry name" value="F20B24.22"/>
    <property type="match status" value="1"/>
</dbReference>
<evidence type="ECO:0000256" key="6">
    <source>
        <dbReference type="ARBA" id="ARBA00023303"/>
    </source>
</evidence>
<feature type="transmembrane region" description="Helical" evidence="8">
    <location>
        <begin position="47"/>
        <end position="70"/>
    </location>
</feature>
<organism evidence="10 11">
    <name type="scientific">Phyllostomus discolor</name>
    <name type="common">pale spear-nosed bat</name>
    <dbReference type="NCBI Taxonomy" id="89673"/>
    <lineage>
        <taxon>Eukaryota</taxon>
        <taxon>Metazoa</taxon>
        <taxon>Chordata</taxon>
        <taxon>Craniata</taxon>
        <taxon>Vertebrata</taxon>
        <taxon>Euteleostomi</taxon>
        <taxon>Mammalia</taxon>
        <taxon>Eutheria</taxon>
        <taxon>Laurasiatheria</taxon>
        <taxon>Chiroptera</taxon>
        <taxon>Yangochiroptera</taxon>
        <taxon>Phyllostomidae</taxon>
        <taxon>Phyllostominae</taxon>
        <taxon>Phyllostomus</taxon>
    </lineage>
</organism>
<keyword evidence="3" id="KW-1003">Cell membrane</keyword>
<evidence type="ECO:0000313" key="11">
    <source>
        <dbReference type="Proteomes" id="UP000664940"/>
    </source>
</evidence>
<comment type="caution">
    <text evidence="10">The sequence shown here is derived from an EMBL/GenBank/DDBJ whole genome shotgun (WGS) entry which is preliminary data.</text>
</comment>
<evidence type="ECO:0000313" key="10">
    <source>
        <dbReference type="EMBL" id="KAF6099986.1"/>
    </source>
</evidence>
<dbReference type="GO" id="GO:0034702">
    <property type="term" value="C:monoatomic ion channel complex"/>
    <property type="evidence" value="ECO:0007669"/>
    <property type="project" value="UniProtKB-KW"/>
</dbReference>
<dbReference type="InterPro" id="IPR031846">
    <property type="entry name" value="Hvcn1"/>
</dbReference>
<evidence type="ECO:0000256" key="3">
    <source>
        <dbReference type="ARBA" id="ARBA00022475"/>
    </source>
</evidence>
<evidence type="ECO:0000256" key="8">
    <source>
        <dbReference type="SAM" id="Phobius"/>
    </source>
</evidence>
<dbReference type="GO" id="GO:0005886">
    <property type="term" value="C:plasma membrane"/>
    <property type="evidence" value="ECO:0007669"/>
    <property type="project" value="UniProtKB-SubCell"/>
</dbReference>
<dbReference type="Proteomes" id="UP000664940">
    <property type="component" value="Unassembled WGS sequence"/>
</dbReference>
<accession>A0A834E105</accession>
<dbReference type="GO" id="GO:0030171">
    <property type="term" value="F:voltage-gated proton channel activity"/>
    <property type="evidence" value="ECO:0007669"/>
    <property type="project" value="InterPro"/>
</dbReference>
<proteinExistence type="predicted"/>
<protein>
    <recommendedName>
        <fullName evidence="9">Voltage-gated hydrogen channel 1 C-terminal membrane-localisation domain-containing protein</fullName>
    </recommendedName>
</protein>
<keyword evidence="8" id="KW-0472">Membrane</keyword>
<feature type="coiled-coil region" evidence="7">
    <location>
        <begin position="85"/>
        <end position="119"/>
    </location>
</feature>
<dbReference type="Pfam" id="PF16799">
    <property type="entry name" value="VGPC1_C"/>
    <property type="match status" value="1"/>
</dbReference>
<dbReference type="EMBL" id="JABVXQ010000007">
    <property type="protein sequence ID" value="KAF6099986.1"/>
    <property type="molecule type" value="Genomic_DNA"/>
</dbReference>
<feature type="domain" description="Voltage-gated hydrogen channel 1 C-terminal membrane-localisation" evidence="9">
    <location>
        <begin position="76"/>
        <end position="114"/>
    </location>
</feature>